<evidence type="ECO:0000313" key="2">
    <source>
        <dbReference type="Proteomes" id="UP001139150"/>
    </source>
</evidence>
<keyword evidence="2" id="KW-1185">Reference proteome</keyword>
<dbReference type="SUPFAM" id="SSF53720">
    <property type="entry name" value="ALDH-like"/>
    <property type="match status" value="1"/>
</dbReference>
<sequence length="28" mass="3204">MKQSGIGREGGMHSFEFYSELKNICIKL</sequence>
<dbReference type="EMBL" id="JAKRYL010000017">
    <property type="protein sequence ID" value="MCL7748649.1"/>
    <property type="molecule type" value="Genomic_DNA"/>
</dbReference>
<reference evidence="1" key="1">
    <citation type="submission" date="2022-02" db="EMBL/GenBank/DDBJ databases">
        <title>Halalkalibacter sp. nov. isolated from Lonar Lake, India.</title>
        <authorList>
            <person name="Joshi A."/>
            <person name="Thite S."/>
            <person name="Lodha T."/>
        </authorList>
    </citation>
    <scope>NUCLEOTIDE SEQUENCE</scope>
    <source>
        <strain evidence="1">MEB205</strain>
    </source>
</reference>
<proteinExistence type="predicted"/>
<dbReference type="InterPro" id="IPR016163">
    <property type="entry name" value="Ald_DH_C"/>
</dbReference>
<gene>
    <name evidence="1" type="ORF">MF646_16100</name>
</gene>
<comment type="caution">
    <text evidence="1">The sequence shown here is derived from an EMBL/GenBank/DDBJ whole genome shotgun (WGS) entry which is preliminary data.</text>
</comment>
<organism evidence="1 2">
    <name type="scientific">Halalkalibacter alkaliphilus</name>
    <dbReference type="NCBI Taxonomy" id="2917993"/>
    <lineage>
        <taxon>Bacteria</taxon>
        <taxon>Bacillati</taxon>
        <taxon>Bacillota</taxon>
        <taxon>Bacilli</taxon>
        <taxon>Bacillales</taxon>
        <taxon>Bacillaceae</taxon>
        <taxon>Halalkalibacter</taxon>
    </lineage>
</organism>
<feature type="non-terminal residue" evidence="1">
    <location>
        <position position="1"/>
    </location>
</feature>
<dbReference type="Proteomes" id="UP001139150">
    <property type="component" value="Unassembled WGS sequence"/>
</dbReference>
<dbReference type="InterPro" id="IPR016161">
    <property type="entry name" value="Ald_DH/histidinol_DH"/>
</dbReference>
<name>A0A9X2CVK8_9BACI</name>
<dbReference type="AlphaFoldDB" id="A0A9X2CVK8"/>
<protein>
    <submittedName>
        <fullName evidence="1">5-carboxymethyl-2-hydroxymuconate semialdehyde dehydrogenase oxidoreductase</fullName>
    </submittedName>
</protein>
<evidence type="ECO:0000313" key="1">
    <source>
        <dbReference type="EMBL" id="MCL7748649.1"/>
    </source>
</evidence>
<dbReference type="GO" id="GO:0016620">
    <property type="term" value="F:oxidoreductase activity, acting on the aldehyde or oxo group of donors, NAD or NADP as acceptor"/>
    <property type="evidence" value="ECO:0007669"/>
    <property type="project" value="InterPro"/>
</dbReference>
<dbReference type="Gene3D" id="3.40.309.10">
    <property type="entry name" value="Aldehyde Dehydrogenase, Chain A, domain 2"/>
    <property type="match status" value="1"/>
</dbReference>
<accession>A0A9X2CVK8</accession>